<evidence type="ECO:0000313" key="1">
    <source>
        <dbReference type="EMBL" id="TYP82058.1"/>
    </source>
</evidence>
<evidence type="ECO:0000313" key="2">
    <source>
        <dbReference type="Proteomes" id="UP000322499"/>
    </source>
</evidence>
<comment type="caution">
    <text evidence="1">The sequence shown here is derived from an EMBL/GenBank/DDBJ whole genome shotgun (WGS) entry which is preliminary data.</text>
</comment>
<protein>
    <recommendedName>
        <fullName evidence="3">SprT-like family protein</fullName>
    </recommendedName>
</protein>
<gene>
    <name evidence="1" type="ORF">BD833_12042</name>
</gene>
<accession>A0A5S5CLJ6</accession>
<keyword evidence="2" id="KW-1185">Reference proteome</keyword>
<name>A0A5S5CLJ6_9ACTN</name>
<evidence type="ECO:0008006" key="3">
    <source>
        <dbReference type="Google" id="ProtNLM"/>
    </source>
</evidence>
<sequence length="145" mass="16551">MSKLKCTTEQADAVQGYLWQLRDALNLSHWDVYLSSKAAEPGCHASVLPCEGRYVAEVRIQKDFWTALDDDQKRSVLTHELLHLVHRALTEVPRKALHESGYLPQRAYRMLWEQIRLESELMVDHLPTVLAPTMPAWADATAGSR</sequence>
<dbReference type="RefSeq" id="WP_166535094.1">
    <property type="nucleotide sequence ID" value="NZ_VNHW01000020.1"/>
</dbReference>
<dbReference type="Proteomes" id="UP000322499">
    <property type="component" value="Unassembled WGS sequence"/>
</dbReference>
<organism evidence="1 2">
    <name type="scientific">Blastococcus xanthinilyticus</name>
    <dbReference type="NCBI Taxonomy" id="1564164"/>
    <lineage>
        <taxon>Bacteria</taxon>
        <taxon>Bacillati</taxon>
        <taxon>Actinomycetota</taxon>
        <taxon>Actinomycetes</taxon>
        <taxon>Geodermatophilales</taxon>
        <taxon>Geodermatophilaceae</taxon>
        <taxon>Blastococcus</taxon>
    </lineage>
</organism>
<reference evidence="1 2" key="1">
    <citation type="submission" date="2019-07" db="EMBL/GenBank/DDBJ databases">
        <title>Genomic Encyclopedia of Archaeal and Bacterial Type Strains, Phase II (KMG-II): from individual species to whole genera.</title>
        <authorList>
            <person name="Goeker M."/>
        </authorList>
    </citation>
    <scope>NUCLEOTIDE SEQUENCE [LARGE SCALE GENOMIC DNA]</scope>
    <source>
        <strain evidence="1 2">DSM 46842</strain>
    </source>
</reference>
<proteinExistence type="predicted"/>
<dbReference type="EMBL" id="VNHW01000020">
    <property type="protein sequence ID" value="TYP82058.1"/>
    <property type="molecule type" value="Genomic_DNA"/>
</dbReference>
<dbReference type="AlphaFoldDB" id="A0A5S5CLJ6"/>